<organism evidence="3 4">
    <name type="scientific">Runella salmonicolor</name>
    <dbReference type="NCBI Taxonomy" id="2950278"/>
    <lineage>
        <taxon>Bacteria</taxon>
        <taxon>Pseudomonadati</taxon>
        <taxon>Bacteroidota</taxon>
        <taxon>Cytophagia</taxon>
        <taxon>Cytophagales</taxon>
        <taxon>Spirosomataceae</taxon>
        <taxon>Runella</taxon>
    </lineage>
</organism>
<evidence type="ECO:0000313" key="3">
    <source>
        <dbReference type="EMBL" id="MCP1386355.1"/>
    </source>
</evidence>
<evidence type="ECO:0000313" key="4">
    <source>
        <dbReference type="Proteomes" id="UP001204772"/>
    </source>
</evidence>
<protein>
    <submittedName>
        <fullName evidence="3">TolC family protein</fullName>
    </submittedName>
</protein>
<sequence>MPNRDTFLLILLTILGAVSVSAQPLFSLHRALQTAKSNNPFLKKDQFNINIAESDIVTAQLRPNPILNNQSLQLVKSSVYPNDSKWSNASNRQVWWQLTKPVQLPKQRQYKIEIATQNAQVAQKSYIEAERNLFQATAVKWLDVWAQRKQLDILQSAKKNIDTLVTINKLRLKSEVISETDFVRTELLANQYLLQIKSAEREYQNALNELKLLIGTQDEIQIDTTDQFSYSFPDSFNELLQQALSARSDLDVLESTIDATKTNIKLQKALALPQPELGIIYNPQNTMPYLGIYGTVDLPFFSRNQGEIKKSYFFKQQAEQYLDAARRQVQTELTNAYTTYQTQRQNVQDFTKVLQQSQDILNKVRYAYLRGGTSIIDFLEAQRSWLDTQQQYYDTLRQFRSSYIQLLYTSGLIHQLAQ</sequence>
<evidence type="ECO:0000256" key="1">
    <source>
        <dbReference type="ARBA" id="ARBA00007613"/>
    </source>
</evidence>
<name>A0ABT1FX61_9BACT</name>
<keyword evidence="4" id="KW-1185">Reference proteome</keyword>
<dbReference type="InterPro" id="IPR010131">
    <property type="entry name" value="MdtP/NodT-like"/>
</dbReference>
<dbReference type="PANTHER" id="PTHR30203:SF24">
    <property type="entry name" value="BLR4935 PROTEIN"/>
    <property type="match status" value="1"/>
</dbReference>
<keyword evidence="2" id="KW-0175">Coiled coil</keyword>
<accession>A0ABT1FX61</accession>
<dbReference type="SUPFAM" id="SSF56954">
    <property type="entry name" value="Outer membrane efflux proteins (OEP)"/>
    <property type="match status" value="1"/>
</dbReference>
<dbReference type="PANTHER" id="PTHR30203">
    <property type="entry name" value="OUTER MEMBRANE CATION EFFLUX PROTEIN"/>
    <property type="match status" value="1"/>
</dbReference>
<reference evidence="3 4" key="1">
    <citation type="submission" date="2022-06" db="EMBL/GenBank/DDBJ databases">
        <title>Runella sp. S5 genome sequencing.</title>
        <authorList>
            <person name="Park S."/>
        </authorList>
    </citation>
    <scope>NUCLEOTIDE SEQUENCE [LARGE SCALE GENOMIC DNA]</scope>
    <source>
        <strain evidence="3 4">S5</strain>
    </source>
</reference>
<dbReference type="Pfam" id="PF02321">
    <property type="entry name" value="OEP"/>
    <property type="match status" value="2"/>
</dbReference>
<proteinExistence type="inferred from homology"/>
<dbReference type="EMBL" id="JAMZEL010000023">
    <property type="protein sequence ID" value="MCP1386355.1"/>
    <property type="molecule type" value="Genomic_DNA"/>
</dbReference>
<dbReference type="Proteomes" id="UP001204772">
    <property type="component" value="Unassembled WGS sequence"/>
</dbReference>
<dbReference type="RefSeq" id="WP_253533171.1">
    <property type="nucleotide sequence ID" value="NZ_JAMZEL010000023.1"/>
</dbReference>
<comment type="caution">
    <text evidence="3">The sequence shown here is derived from an EMBL/GenBank/DDBJ whole genome shotgun (WGS) entry which is preliminary data.</text>
</comment>
<evidence type="ECO:0000256" key="2">
    <source>
        <dbReference type="SAM" id="Coils"/>
    </source>
</evidence>
<feature type="coiled-coil region" evidence="2">
    <location>
        <begin position="189"/>
        <end position="216"/>
    </location>
</feature>
<dbReference type="Gene3D" id="1.20.1600.10">
    <property type="entry name" value="Outer membrane efflux proteins (OEP)"/>
    <property type="match status" value="1"/>
</dbReference>
<gene>
    <name evidence="3" type="ORF">NCI00_28190</name>
</gene>
<dbReference type="InterPro" id="IPR003423">
    <property type="entry name" value="OMP_efflux"/>
</dbReference>
<comment type="similarity">
    <text evidence="1">Belongs to the outer membrane factor (OMF) (TC 1.B.17) family.</text>
</comment>